<reference evidence="1 2" key="1">
    <citation type="submission" date="2015-02" db="EMBL/GenBank/DDBJ databases">
        <title>Single-cell genomics of uncultivated deep-branching MTB reveals a conserved set of magnetosome genes.</title>
        <authorList>
            <person name="Kolinko S."/>
            <person name="Richter M."/>
            <person name="Glockner F.O."/>
            <person name="Brachmann A."/>
            <person name="Schuler D."/>
        </authorList>
    </citation>
    <scope>NUCLEOTIDE SEQUENCE [LARGE SCALE GENOMIC DNA]</scope>
    <source>
        <strain evidence="1">TM-1</strain>
    </source>
</reference>
<organism evidence="1 2">
    <name type="scientific">Candidatus Magnetobacterium bavaricum</name>
    <dbReference type="NCBI Taxonomy" id="29290"/>
    <lineage>
        <taxon>Bacteria</taxon>
        <taxon>Pseudomonadati</taxon>
        <taxon>Nitrospirota</taxon>
        <taxon>Thermodesulfovibrionia</taxon>
        <taxon>Thermodesulfovibrionales</taxon>
        <taxon>Candidatus Magnetobacteriaceae</taxon>
        <taxon>Candidatus Magnetobacterium</taxon>
    </lineage>
</organism>
<proteinExistence type="predicted"/>
<evidence type="ECO:0000313" key="2">
    <source>
        <dbReference type="Proteomes" id="UP000033423"/>
    </source>
</evidence>
<protein>
    <submittedName>
        <fullName evidence="1">Uncharacterized protein</fullName>
    </submittedName>
</protein>
<comment type="caution">
    <text evidence="1">The sequence shown here is derived from an EMBL/GenBank/DDBJ whole genome shotgun (WGS) entry which is preliminary data.</text>
</comment>
<name>A0A0F3GRG9_9BACT</name>
<keyword evidence="2" id="KW-1185">Reference proteome</keyword>
<dbReference type="EMBL" id="LACI01001398">
    <property type="protein sequence ID" value="KJU84549.1"/>
    <property type="molecule type" value="Genomic_DNA"/>
</dbReference>
<sequence length="72" mass="7549">MHLNGIYNGTVTVLIRDPNNNILLCTGITKPTDATTGYAKGCLFIDTDVATGTSGLYHNVGTNTACVFTVIA</sequence>
<evidence type="ECO:0000313" key="1">
    <source>
        <dbReference type="EMBL" id="KJU84549.1"/>
    </source>
</evidence>
<gene>
    <name evidence="1" type="ORF">MBAV_003257</name>
</gene>
<dbReference type="AlphaFoldDB" id="A0A0F3GRG9"/>
<dbReference type="Proteomes" id="UP000033423">
    <property type="component" value="Unassembled WGS sequence"/>
</dbReference>
<accession>A0A0F3GRG9</accession>